<dbReference type="OrthoDB" id="8477976at2"/>
<keyword evidence="2" id="KW-1185">Reference proteome</keyword>
<dbReference type="EMBL" id="VUOA01000008">
    <property type="protein sequence ID" value="KAA2241224.1"/>
    <property type="molecule type" value="Genomic_DNA"/>
</dbReference>
<dbReference type="Gene3D" id="1.10.530.10">
    <property type="match status" value="1"/>
</dbReference>
<dbReference type="InterPro" id="IPR023346">
    <property type="entry name" value="Lysozyme-like_dom_sf"/>
</dbReference>
<comment type="caution">
    <text evidence="1">The sequence shown here is derived from an EMBL/GenBank/DDBJ whole genome shotgun (WGS) entry which is preliminary data.</text>
</comment>
<dbReference type="SUPFAM" id="SSF53955">
    <property type="entry name" value="Lysozyme-like"/>
    <property type="match status" value="1"/>
</dbReference>
<name>A0A5B2VR01_9HYPH</name>
<dbReference type="Proteomes" id="UP000323142">
    <property type="component" value="Unassembled WGS sequence"/>
</dbReference>
<accession>A0A5B2VR01</accession>
<reference evidence="1 2" key="2">
    <citation type="submission" date="2019-09" db="EMBL/GenBank/DDBJ databases">
        <authorList>
            <person name="Jin C."/>
        </authorList>
    </citation>
    <scope>NUCLEOTIDE SEQUENCE [LARGE SCALE GENOMIC DNA]</scope>
    <source>
        <strain evidence="1 2">BN140002</strain>
    </source>
</reference>
<evidence type="ECO:0000313" key="2">
    <source>
        <dbReference type="Proteomes" id="UP000323142"/>
    </source>
</evidence>
<gene>
    <name evidence="1" type="ORF">F0L46_04305</name>
</gene>
<reference evidence="1 2" key="1">
    <citation type="submission" date="2019-09" db="EMBL/GenBank/DDBJ databases">
        <title>Salinarimonas rosea gen. nov., sp. nov., a new member of the a-2 subgroup of the Proteobacteria.</title>
        <authorList>
            <person name="Liu J."/>
        </authorList>
    </citation>
    <scope>NUCLEOTIDE SEQUENCE [LARGE SCALE GENOMIC DNA]</scope>
    <source>
        <strain evidence="1 2">BN140002</strain>
    </source>
</reference>
<evidence type="ECO:0000313" key="1">
    <source>
        <dbReference type="EMBL" id="KAA2241224.1"/>
    </source>
</evidence>
<sequence length="375" mass="40860">MDLRHAASHNATATDELGHDDVIWLEPSHVRTGRVRRLAAATFARVSATAAVGVLLLASSANTAFGPSAHAAADLAAGDAHETAKPLAGPSLPASVWSEGFVAPNALNAPITASVPEDYDAIEADFDSFRRTESLRADQASDPNEVLQFGAMRVKRWIVEAIMRAAAAVDVDPVYMMALADKESSLRLESKAGTSSAEGLYQFITKTWLEVIRTFGPRHGLITEAAAIGDGDSGFTVADEAMRERIMALRNDPYISAVMAAEMKKRDKQLIERQIGREMTRSEYYLAHFFGAQSAGKFLKILDEKPKSRAPKAFPAAARANKNLFFARQGKKNRQLTVAEVYTRLDQMIDKRLDRYSDIKVAKELTAGVKMSAGF</sequence>
<dbReference type="RefSeq" id="WP_149815805.1">
    <property type="nucleotide sequence ID" value="NZ_VUOA01000008.1"/>
</dbReference>
<protein>
    <submittedName>
        <fullName evidence="1">Lytic transglycosylase domain-containing protein</fullName>
    </submittedName>
</protein>
<organism evidence="1 2">
    <name type="scientific">Salinarimonas soli</name>
    <dbReference type="NCBI Taxonomy" id="1638099"/>
    <lineage>
        <taxon>Bacteria</taxon>
        <taxon>Pseudomonadati</taxon>
        <taxon>Pseudomonadota</taxon>
        <taxon>Alphaproteobacteria</taxon>
        <taxon>Hyphomicrobiales</taxon>
        <taxon>Salinarimonadaceae</taxon>
        <taxon>Salinarimonas</taxon>
    </lineage>
</organism>
<dbReference type="AlphaFoldDB" id="A0A5B2VR01"/>
<proteinExistence type="predicted"/>